<feature type="compositionally biased region" description="Low complexity" evidence="1">
    <location>
        <begin position="52"/>
        <end position="62"/>
    </location>
</feature>
<proteinExistence type="predicted"/>
<dbReference type="Proteomes" id="UP001446871">
    <property type="component" value="Unassembled WGS sequence"/>
</dbReference>
<reference evidence="2 3" key="1">
    <citation type="submission" date="2023-01" db="EMBL/GenBank/DDBJ databases">
        <title>Analysis of 21 Apiospora genomes using comparative genomics revels a genus with tremendous synthesis potential of carbohydrate active enzymes and secondary metabolites.</title>
        <authorList>
            <person name="Sorensen T."/>
        </authorList>
    </citation>
    <scope>NUCLEOTIDE SEQUENCE [LARGE SCALE GENOMIC DNA]</scope>
    <source>
        <strain evidence="2 3">CBS 83171</strain>
    </source>
</reference>
<feature type="compositionally biased region" description="Acidic residues" evidence="1">
    <location>
        <begin position="193"/>
        <end position="206"/>
    </location>
</feature>
<comment type="caution">
    <text evidence="2">The sequence shown here is derived from an EMBL/GenBank/DDBJ whole genome shotgun (WGS) entry which is preliminary data.</text>
</comment>
<dbReference type="EMBL" id="JAQQWM010000001">
    <property type="protein sequence ID" value="KAK8082580.1"/>
    <property type="molecule type" value="Genomic_DNA"/>
</dbReference>
<evidence type="ECO:0008006" key="4">
    <source>
        <dbReference type="Google" id="ProtNLM"/>
    </source>
</evidence>
<feature type="compositionally biased region" description="Polar residues" evidence="1">
    <location>
        <begin position="295"/>
        <end position="304"/>
    </location>
</feature>
<feature type="compositionally biased region" description="Basic and acidic residues" evidence="1">
    <location>
        <begin position="113"/>
        <end position="126"/>
    </location>
</feature>
<evidence type="ECO:0000256" key="1">
    <source>
        <dbReference type="SAM" id="MobiDB-lite"/>
    </source>
</evidence>
<feature type="compositionally biased region" description="Polar residues" evidence="1">
    <location>
        <begin position="17"/>
        <end position="26"/>
    </location>
</feature>
<sequence length="413" mass="44974">MPGGKMKSEVRLDGLLGSQSKATGNGSRASSAISEEDAIAGYDASQNTAWHPSSPRSASSRSNTDRTNNQRPTKQLLRDDDFSDDGGASYTPKKSTNVLGRGYEQDQASLNARESDVRDGLVRSEELEFSEPSEDLDGSKSEESVKSFGDEEYTPSQRSTGPRSQSFQKAQRLSTRGAKQKPARTGNFRSAEDRDDSVEGEDAEESDTVHATPADKVEAARGKPQKDVSQKTTKTTSFKRPVDDIPTKQAQQYEEQGTRSLPFKRRVAKKPFTPGNEESATKASRSKAHGKDLASTDSNTSTKGKSIADVRTHTSSQKEVGATTSNNLFDIEVSSEPDVKPNPSAKRPRKISDSKASSQDTRKFSQRQRAAPGPKTAKSRNGNSTLEGSQKKPFDDIIYDDVPPLAQMEEMPL</sequence>
<gene>
    <name evidence="2" type="ORF">PG996_001361</name>
</gene>
<keyword evidence="3" id="KW-1185">Reference proteome</keyword>
<feature type="region of interest" description="Disordered" evidence="1">
    <location>
        <begin position="1"/>
        <end position="397"/>
    </location>
</feature>
<feature type="compositionally biased region" description="Polar residues" evidence="1">
    <location>
        <begin position="154"/>
        <end position="174"/>
    </location>
</feature>
<protein>
    <recommendedName>
        <fullName evidence="4">Shugoshin C-terminal domain-containing protein</fullName>
    </recommendedName>
</protein>
<feature type="compositionally biased region" description="Acidic residues" evidence="1">
    <location>
        <begin position="127"/>
        <end position="136"/>
    </location>
</feature>
<accession>A0ABR1WJA9</accession>
<organism evidence="2 3">
    <name type="scientific">Apiospora saccharicola</name>
    <dbReference type="NCBI Taxonomy" id="335842"/>
    <lineage>
        <taxon>Eukaryota</taxon>
        <taxon>Fungi</taxon>
        <taxon>Dikarya</taxon>
        <taxon>Ascomycota</taxon>
        <taxon>Pezizomycotina</taxon>
        <taxon>Sordariomycetes</taxon>
        <taxon>Xylariomycetidae</taxon>
        <taxon>Amphisphaeriales</taxon>
        <taxon>Apiosporaceae</taxon>
        <taxon>Apiospora</taxon>
    </lineage>
</organism>
<feature type="compositionally biased region" description="Basic and acidic residues" evidence="1">
    <location>
        <begin position="137"/>
        <end position="149"/>
    </location>
</feature>
<name>A0ABR1WJA9_9PEZI</name>
<feature type="compositionally biased region" description="Basic and acidic residues" evidence="1">
    <location>
        <begin position="1"/>
        <end position="12"/>
    </location>
</feature>
<feature type="compositionally biased region" description="Polar residues" evidence="1">
    <location>
        <begin position="313"/>
        <end position="328"/>
    </location>
</feature>
<feature type="compositionally biased region" description="Polar residues" evidence="1">
    <location>
        <begin position="248"/>
        <end position="259"/>
    </location>
</feature>
<feature type="compositionally biased region" description="Polar residues" evidence="1">
    <location>
        <begin position="379"/>
        <end position="388"/>
    </location>
</feature>
<evidence type="ECO:0000313" key="2">
    <source>
        <dbReference type="EMBL" id="KAK8082580.1"/>
    </source>
</evidence>
<evidence type="ECO:0000313" key="3">
    <source>
        <dbReference type="Proteomes" id="UP001446871"/>
    </source>
</evidence>
<feature type="compositionally biased region" description="Basic and acidic residues" evidence="1">
    <location>
        <begin position="213"/>
        <end position="229"/>
    </location>
</feature>